<accession>A0A1B4FGB6</accession>
<evidence type="ECO:0000313" key="8">
    <source>
        <dbReference type="Proteomes" id="UP000062519"/>
    </source>
</evidence>
<keyword evidence="5 6" id="KW-0472">Membrane</keyword>
<feature type="transmembrane region" description="Helical" evidence="6">
    <location>
        <begin position="192"/>
        <end position="212"/>
    </location>
</feature>
<evidence type="ECO:0000256" key="2">
    <source>
        <dbReference type="ARBA" id="ARBA00022475"/>
    </source>
</evidence>
<name>A0A1B4FGB6_9BURK</name>
<dbReference type="GO" id="GO:0015171">
    <property type="term" value="F:amino acid transmembrane transporter activity"/>
    <property type="evidence" value="ECO:0007669"/>
    <property type="project" value="TreeGrafter"/>
</dbReference>
<dbReference type="AlphaFoldDB" id="A0A1B4FGB6"/>
<feature type="transmembrane region" description="Helical" evidence="6">
    <location>
        <begin position="43"/>
        <end position="66"/>
    </location>
</feature>
<evidence type="ECO:0000256" key="3">
    <source>
        <dbReference type="ARBA" id="ARBA00022692"/>
    </source>
</evidence>
<dbReference type="Proteomes" id="UP000062519">
    <property type="component" value="Chromosome 1"/>
</dbReference>
<keyword evidence="8" id="KW-1185">Reference proteome</keyword>
<evidence type="ECO:0000256" key="1">
    <source>
        <dbReference type="ARBA" id="ARBA00004651"/>
    </source>
</evidence>
<keyword evidence="3 6" id="KW-0812">Transmembrane</keyword>
<evidence type="ECO:0000256" key="6">
    <source>
        <dbReference type="SAM" id="Phobius"/>
    </source>
</evidence>
<protein>
    <submittedName>
        <fullName evidence="7">Lysine transporter LysE</fullName>
    </submittedName>
</protein>
<feature type="transmembrane region" description="Helical" evidence="6">
    <location>
        <begin position="12"/>
        <end position="31"/>
    </location>
</feature>
<dbReference type="RefSeq" id="WP_059597581.1">
    <property type="nucleotide sequence ID" value="NZ_CP013386.1"/>
</dbReference>
<dbReference type="PANTHER" id="PTHR30086:SF20">
    <property type="entry name" value="ARGININE EXPORTER PROTEIN ARGO-RELATED"/>
    <property type="match status" value="1"/>
</dbReference>
<keyword evidence="2" id="KW-1003">Cell membrane</keyword>
<reference evidence="7 8" key="1">
    <citation type="submission" date="2015-12" db="EMBL/GenBank/DDBJ databases">
        <title>Diversity of Burkholderia near neighbor genomes.</title>
        <authorList>
            <person name="Sahl J."/>
            <person name="Wagner D."/>
            <person name="Keim P."/>
        </authorList>
    </citation>
    <scope>NUCLEOTIDE SEQUENCE [LARGE SCALE GENOMIC DNA]</scope>
    <source>
        <strain evidence="7 8">BDU6</strain>
    </source>
</reference>
<sequence>MSFAPTSMLSDGFFLSLSLCLDIGLVNVAMLSLTLSHGFRPGFWLGVGSCVGDLVYAALALAGMAVLLQFEAVRWVVWLGGGAVLLFLTWKMASEALFPEPARDAVDDDTCAAFVQPSTWRNFARGMLLAMSSPSAILWFAAVGGALIAKAGATTPATASVFLSGFFLGGLAWTLFLCTLASQGRKHAGARLMRACHVVSALLFAYFSYSVIVGGYRDLILNVAA</sequence>
<dbReference type="KEGG" id="buu:WS70_13310"/>
<feature type="transmembrane region" description="Helical" evidence="6">
    <location>
        <begin position="72"/>
        <end position="90"/>
    </location>
</feature>
<feature type="transmembrane region" description="Helical" evidence="6">
    <location>
        <begin position="128"/>
        <end position="149"/>
    </location>
</feature>
<evidence type="ECO:0000256" key="5">
    <source>
        <dbReference type="ARBA" id="ARBA00023136"/>
    </source>
</evidence>
<comment type="subcellular location">
    <subcellularLocation>
        <location evidence="1">Cell membrane</location>
        <topology evidence="1">Multi-pass membrane protein</topology>
    </subcellularLocation>
</comment>
<dbReference type="GO" id="GO:0005886">
    <property type="term" value="C:plasma membrane"/>
    <property type="evidence" value="ECO:0007669"/>
    <property type="project" value="UniProtKB-SubCell"/>
</dbReference>
<dbReference type="InterPro" id="IPR001123">
    <property type="entry name" value="LeuE-type"/>
</dbReference>
<keyword evidence="4 6" id="KW-1133">Transmembrane helix</keyword>
<organism evidence="7 8">
    <name type="scientific">Burkholderia mayonis</name>
    <dbReference type="NCBI Taxonomy" id="1385591"/>
    <lineage>
        <taxon>Bacteria</taxon>
        <taxon>Pseudomonadati</taxon>
        <taxon>Pseudomonadota</taxon>
        <taxon>Betaproteobacteria</taxon>
        <taxon>Burkholderiales</taxon>
        <taxon>Burkholderiaceae</taxon>
        <taxon>Burkholderia</taxon>
        <taxon>pseudomallei group</taxon>
    </lineage>
</organism>
<gene>
    <name evidence="7" type="ORF">WS70_13310</name>
</gene>
<dbReference type="Pfam" id="PF01810">
    <property type="entry name" value="LysE"/>
    <property type="match status" value="1"/>
</dbReference>
<dbReference type="PANTHER" id="PTHR30086">
    <property type="entry name" value="ARGININE EXPORTER PROTEIN ARGO"/>
    <property type="match status" value="1"/>
</dbReference>
<evidence type="ECO:0000313" key="7">
    <source>
        <dbReference type="EMBL" id="AOJ02685.1"/>
    </source>
</evidence>
<evidence type="ECO:0000256" key="4">
    <source>
        <dbReference type="ARBA" id="ARBA00022989"/>
    </source>
</evidence>
<proteinExistence type="predicted"/>
<feature type="transmembrane region" description="Helical" evidence="6">
    <location>
        <begin position="161"/>
        <end position="180"/>
    </location>
</feature>
<dbReference type="EMBL" id="CP013386">
    <property type="protein sequence ID" value="AOJ02685.1"/>
    <property type="molecule type" value="Genomic_DNA"/>
</dbReference>